<dbReference type="OrthoDB" id="9794165at2"/>
<evidence type="ECO:0000313" key="3">
    <source>
        <dbReference type="Proteomes" id="UP000526184"/>
    </source>
</evidence>
<dbReference type="InterPro" id="IPR007272">
    <property type="entry name" value="Sulf_transp_TsuA/YedE"/>
</dbReference>
<feature type="transmembrane region" description="Helical" evidence="1">
    <location>
        <begin position="77"/>
        <end position="94"/>
    </location>
</feature>
<proteinExistence type="predicted"/>
<dbReference type="Pfam" id="PF04143">
    <property type="entry name" value="Sulf_transp"/>
    <property type="match status" value="1"/>
</dbReference>
<feature type="transmembrane region" description="Helical" evidence="1">
    <location>
        <begin position="144"/>
        <end position="162"/>
    </location>
</feature>
<protein>
    <submittedName>
        <fullName evidence="2">YeeE/YedE family protein</fullName>
    </submittedName>
</protein>
<dbReference type="PROSITE" id="PS51257">
    <property type="entry name" value="PROKAR_LIPOPROTEIN"/>
    <property type="match status" value="1"/>
</dbReference>
<keyword evidence="1" id="KW-0472">Membrane</keyword>
<feature type="transmembrane region" description="Helical" evidence="1">
    <location>
        <begin position="106"/>
        <end position="132"/>
    </location>
</feature>
<accession>A0A7Z0PEL0</accession>
<feature type="transmembrane region" description="Helical" evidence="1">
    <location>
        <begin position="182"/>
        <end position="203"/>
    </location>
</feature>
<dbReference type="EMBL" id="JABMKT010000002">
    <property type="protein sequence ID" value="NYV27331.1"/>
    <property type="molecule type" value="Genomic_DNA"/>
</dbReference>
<name>A0A7Z0PEL0_9FUSO</name>
<sequence length="215" mass="23893">MEDRKSRRKEKPSQIPYALILLACLVGFGFYLKEPKLVLYWIFGLAFGIILQRSRFCFTAAFRDPVLTGGTSITRSVLWTISLATVGFTAYKYINQENAKILMANVYPISILTVVGAILFGIGMVIAGGCASGTLMRFGEGFEMQWLSFVFFVFGSVIGAWAMSYLEPATASTSIKVFLPDVFGWVGALVVQFIIILSIYVIALKWQLKKIGSYE</sequence>
<reference evidence="2 3" key="1">
    <citation type="submission" date="2020-05" db="EMBL/GenBank/DDBJ databases">
        <title>Streptobacillus felis strain LHL191014123.</title>
        <authorList>
            <person name="Fawzy A."/>
            <person name="Rau J."/>
            <person name="Risse K."/>
            <person name="Schauerte N."/>
            <person name="Geiger C."/>
            <person name="Blom J."/>
            <person name="Imirzalioglu C."/>
            <person name="Falgenhauer J."/>
            <person name="Bach A."/>
            <person name="Herden C."/>
            <person name="Eisenberg T."/>
        </authorList>
    </citation>
    <scope>NUCLEOTIDE SEQUENCE [LARGE SCALE GENOMIC DNA]</scope>
    <source>
        <strain evidence="2 3">LHL191014123</strain>
    </source>
</reference>
<keyword evidence="1" id="KW-0812">Transmembrane</keyword>
<dbReference type="RefSeq" id="WP_067322340.1">
    <property type="nucleotide sequence ID" value="NZ_CBCRWS010000047.1"/>
</dbReference>
<organism evidence="2 3">
    <name type="scientific">Streptobacillus felis</name>
    <dbReference type="NCBI Taxonomy" id="1384509"/>
    <lineage>
        <taxon>Bacteria</taxon>
        <taxon>Fusobacteriati</taxon>
        <taxon>Fusobacteriota</taxon>
        <taxon>Fusobacteriia</taxon>
        <taxon>Fusobacteriales</taxon>
        <taxon>Leptotrichiaceae</taxon>
        <taxon>Streptobacillus</taxon>
    </lineage>
</organism>
<keyword evidence="3" id="KW-1185">Reference proteome</keyword>
<evidence type="ECO:0000256" key="1">
    <source>
        <dbReference type="SAM" id="Phobius"/>
    </source>
</evidence>
<comment type="caution">
    <text evidence="2">The sequence shown here is derived from an EMBL/GenBank/DDBJ whole genome shotgun (WGS) entry which is preliminary data.</text>
</comment>
<gene>
    <name evidence="2" type="ORF">HP397_00625</name>
</gene>
<feature type="transmembrane region" description="Helical" evidence="1">
    <location>
        <begin position="38"/>
        <end position="56"/>
    </location>
</feature>
<evidence type="ECO:0000313" key="2">
    <source>
        <dbReference type="EMBL" id="NYV27331.1"/>
    </source>
</evidence>
<feature type="transmembrane region" description="Helical" evidence="1">
    <location>
        <begin position="15"/>
        <end position="32"/>
    </location>
</feature>
<dbReference type="AlphaFoldDB" id="A0A7Z0PEL0"/>
<keyword evidence="1" id="KW-1133">Transmembrane helix</keyword>
<dbReference type="Proteomes" id="UP000526184">
    <property type="component" value="Unassembled WGS sequence"/>
</dbReference>